<name>A0A927C2K4_9GAMM</name>
<dbReference type="Pfam" id="PF01182">
    <property type="entry name" value="Glucosamine_iso"/>
    <property type="match status" value="1"/>
</dbReference>
<comment type="caution">
    <text evidence="9">The sequence shown here is derived from an EMBL/GenBank/DDBJ whole genome shotgun (WGS) entry which is preliminary data.</text>
</comment>
<dbReference type="AlphaFoldDB" id="A0A927C2K4"/>
<evidence type="ECO:0000256" key="3">
    <source>
        <dbReference type="ARBA" id="ARBA00004961"/>
    </source>
</evidence>
<dbReference type="InterPro" id="IPR037171">
    <property type="entry name" value="NagB/RpiA_transferase-like"/>
</dbReference>
<dbReference type="PANTHER" id="PTHR11054">
    <property type="entry name" value="6-PHOSPHOGLUCONOLACTONASE"/>
    <property type="match status" value="1"/>
</dbReference>
<evidence type="ECO:0000256" key="1">
    <source>
        <dbReference type="ARBA" id="ARBA00000832"/>
    </source>
</evidence>
<comment type="catalytic activity">
    <reaction evidence="1 7">
        <text>6-phospho-D-glucono-1,5-lactone + H2O = 6-phospho-D-gluconate + H(+)</text>
        <dbReference type="Rhea" id="RHEA:12556"/>
        <dbReference type="ChEBI" id="CHEBI:15377"/>
        <dbReference type="ChEBI" id="CHEBI:15378"/>
        <dbReference type="ChEBI" id="CHEBI:57955"/>
        <dbReference type="ChEBI" id="CHEBI:58759"/>
        <dbReference type="EC" id="3.1.1.31"/>
    </reaction>
</comment>
<feature type="domain" description="Glucosamine/galactosamine-6-phosphate isomerase" evidence="8">
    <location>
        <begin position="11"/>
        <end position="225"/>
    </location>
</feature>
<dbReference type="PANTHER" id="PTHR11054:SF0">
    <property type="entry name" value="6-PHOSPHOGLUCONOLACTONASE"/>
    <property type="match status" value="1"/>
</dbReference>
<organism evidence="9 10">
    <name type="scientific">Spongiibacter pelagi</name>
    <dbReference type="NCBI Taxonomy" id="2760804"/>
    <lineage>
        <taxon>Bacteria</taxon>
        <taxon>Pseudomonadati</taxon>
        <taxon>Pseudomonadota</taxon>
        <taxon>Gammaproteobacteria</taxon>
        <taxon>Cellvibrionales</taxon>
        <taxon>Spongiibacteraceae</taxon>
        <taxon>Spongiibacter</taxon>
    </lineage>
</organism>
<dbReference type="InterPro" id="IPR039104">
    <property type="entry name" value="6PGL"/>
</dbReference>
<dbReference type="GO" id="GO:0005975">
    <property type="term" value="P:carbohydrate metabolic process"/>
    <property type="evidence" value="ECO:0007669"/>
    <property type="project" value="UniProtKB-UniRule"/>
</dbReference>
<dbReference type="GO" id="GO:0017057">
    <property type="term" value="F:6-phosphogluconolactonase activity"/>
    <property type="evidence" value="ECO:0007669"/>
    <property type="project" value="UniProtKB-UniRule"/>
</dbReference>
<accession>A0A927C2K4</accession>
<proteinExistence type="inferred from homology"/>
<protein>
    <recommendedName>
        <fullName evidence="6 7">6-phosphogluconolactonase</fullName>
        <shortName evidence="7">6PGL</shortName>
        <ecNumber evidence="5 7">3.1.1.31</ecNumber>
    </recommendedName>
</protein>
<dbReference type="SUPFAM" id="SSF100950">
    <property type="entry name" value="NagB/RpiA/CoA transferase-like"/>
    <property type="match status" value="1"/>
</dbReference>
<dbReference type="Gene3D" id="3.40.50.1360">
    <property type="match status" value="1"/>
</dbReference>
<dbReference type="EC" id="3.1.1.31" evidence="5 7"/>
<keyword evidence="7 9" id="KW-0378">Hydrolase</keyword>
<comment type="pathway">
    <text evidence="3 7">Carbohydrate degradation; pentose phosphate pathway; D-ribulose 5-phosphate from D-glucose 6-phosphate (oxidative stage): step 2/3.</text>
</comment>
<evidence type="ECO:0000256" key="6">
    <source>
        <dbReference type="ARBA" id="ARBA00020337"/>
    </source>
</evidence>
<dbReference type="InterPro" id="IPR005900">
    <property type="entry name" value="6-phosphogluconolactonase_DevB"/>
</dbReference>
<evidence type="ECO:0000313" key="9">
    <source>
        <dbReference type="EMBL" id="MBD2859599.1"/>
    </source>
</evidence>
<dbReference type="CDD" id="cd01400">
    <property type="entry name" value="6PGL"/>
    <property type="match status" value="1"/>
</dbReference>
<evidence type="ECO:0000256" key="4">
    <source>
        <dbReference type="ARBA" id="ARBA00010662"/>
    </source>
</evidence>
<evidence type="ECO:0000259" key="8">
    <source>
        <dbReference type="Pfam" id="PF01182"/>
    </source>
</evidence>
<dbReference type="Proteomes" id="UP000610558">
    <property type="component" value="Unassembled WGS sequence"/>
</dbReference>
<dbReference type="RefSeq" id="WP_190765611.1">
    <property type="nucleotide sequence ID" value="NZ_JACXLD010000006.1"/>
</dbReference>
<evidence type="ECO:0000256" key="5">
    <source>
        <dbReference type="ARBA" id="ARBA00013198"/>
    </source>
</evidence>
<sequence length="236" mass="25901">MVSEHFFPETSLLLDALVERIAEQLRLAVEAHGQAVFLVSGGSSPKPVYERLSDMPLAWDKIIVVLVDERWVSLDHPASNAAFISQHLLKNNAENTRFIGLKNAAATAKEGQASCEKILQTLPAEPDVCLLGMGNDGHTASLFPYAQGLSAGLENQSPKRCVAICAQRSEVTGKFTERMSLNFSYLSKAKHSFLLINGEQKRQAYTAALQAGPIEDMPIRAFLQSSEVQLNVYWSP</sequence>
<reference evidence="9" key="1">
    <citation type="submission" date="2020-09" db="EMBL/GenBank/DDBJ databases">
        <authorList>
            <person name="Yoon J.-W."/>
        </authorList>
    </citation>
    <scope>NUCLEOTIDE SEQUENCE</scope>
    <source>
        <strain evidence="9">KMU-158</strain>
    </source>
</reference>
<dbReference type="GO" id="GO:0006098">
    <property type="term" value="P:pentose-phosphate shunt"/>
    <property type="evidence" value="ECO:0007669"/>
    <property type="project" value="InterPro"/>
</dbReference>
<evidence type="ECO:0000256" key="7">
    <source>
        <dbReference type="RuleBase" id="RU365095"/>
    </source>
</evidence>
<evidence type="ECO:0000256" key="2">
    <source>
        <dbReference type="ARBA" id="ARBA00002681"/>
    </source>
</evidence>
<gene>
    <name evidence="7 9" type="primary">pgl</name>
    <name evidence="9" type="ORF">IB286_11335</name>
</gene>
<evidence type="ECO:0000313" key="10">
    <source>
        <dbReference type="Proteomes" id="UP000610558"/>
    </source>
</evidence>
<dbReference type="NCBIfam" id="TIGR01198">
    <property type="entry name" value="pgl"/>
    <property type="match status" value="1"/>
</dbReference>
<comment type="function">
    <text evidence="2 7">Hydrolysis of 6-phosphogluconolactone to 6-phosphogluconate.</text>
</comment>
<dbReference type="InterPro" id="IPR006148">
    <property type="entry name" value="Glc/Gal-6P_isomerase"/>
</dbReference>
<comment type="similarity">
    <text evidence="4 7">Belongs to the glucosamine/galactosamine-6-phosphate isomerase family. 6-phosphogluconolactonase subfamily.</text>
</comment>
<keyword evidence="10" id="KW-1185">Reference proteome</keyword>
<dbReference type="EMBL" id="JACXLD010000006">
    <property type="protein sequence ID" value="MBD2859599.1"/>
    <property type="molecule type" value="Genomic_DNA"/>
</dbReference>